<keyword evidence="11" id="KW-1071">Ligand-gated ion channel</keyword>
<evidence type="ECO:0000259" key="15">
    <source>
        <dbReference type="Pfam" id="PF10613"/>
    </source>
</evidence>
<keyword evidence="10" id="KW-0325">Glycoprotein</keyword>
<keyword evidence="12" id="KW-0407">Ion channel</keyword>
<protein>
    <submittedName>
        <fullName evidence="17">Probable glutamate receptor</fullName>
    </submittedName>
</protein>
<name>A0ABM1TIX5_LIMPO</name>
<reference evidence="17" key="1">
    <citation type="submission" date="2025-08" db="UniProtKB">
        <authorList>
            <consortium name="RefSeq"/>
        </authorList>
    </citation>
    <scope>IDENTIFICATION</scope>
    <source>
        <tissue evidence="17">Muscle</tissue>
    </source>
</reference>
<evidence type="ECO:0000256" key="8">
    <source>
        <dbReference type="ARBA" id="ARBA00023136"/>
    </source>
</evidence>
<keyword evidence="16" id="KW-1185">Reference proteome</keyword>
<evidence type="ECO:0000256" key="6">
    <source>
        <dbReference type="ARBA" id="ARBA00022989"/>
    </source>
</evidence>
<evidence type="ECO:0000256" key="11">
    <source>
        <dbReference type="ARBA" id="ARBA00023286"/>
    </source>
</evidence>
<keyword evidence="8 13" id="KW-0472">Membrane</keyword>
<evidence type="ECO:0000256" key="3">
    <source>
        <dbReference type="ARBA" id="ARBA00022448"/>
    </source>
</evidence>
<dbReference type="SUPFAM" id="SSF81324">
    <property type="entry name" value="Voltage-gated potassium channels"/>
    <property type="match status" value="1"/>
</dbReference>
<dbReference type="PANTHER" id="PTHR42643">
    <property type="entry name" value="IONOTROPIC RECEPTOR 20A-RELATED"/>
    <property type="match status" value="1"/>
</dbReference>
<evidence type="ECO:0000256" key="12">
    <source>
        <dbReference type="ARBA" id="ARBA00023303"/>
    </source>
</evidence>
<evidence type="ECO:0000256" key="5">
    <source>
        <dbReference type="ARBA" id="ARBA00022692"/>
    </source>
</evidence>
<dbReference type="InterPro" id="IPR001508">
    <property type="entry name" value="Iono_Glu_rcpt_met"/>
</dbReference>
<proteinExistence type="inferred from homology"/>
<evidence type="ECO:0000256" key="7">
    <source>
        <dbReference type="ARBA" id="ARBA00023065"/>
    </source>
</evidence>
<evidence type="ECO:0000313" key="17">
    <source>
        <dbReference type="RefSeq" id="XP_022255831.1"/>
    </source>
</evidence>
<feature type="transmembrane region" description="Helical" evidence="13">
    <location>
        <begin position="150"/>
        <end position="170"/>
    </location>
</feature>
<dbReference type="Pfam" id="PF00060">
    <property type="entry name" value="Lig_chan"/>
    <property type="match status" value="1"/>
</dbReference>
<feature type="transmembrane region" description="Helical" evidence="13">
    <location>
        <begin position="348"/>
        <end position="368"/>
    </location>
</feature>
<evidence type="ECO:0000256" key="10">
    <source>
        <dbReference type="ARBA" id="ARBA00023180"/>
    </source>
</evidence>
<dbReference type="PANTHER" id="PTHR42643:SF24">
    <property type="entry name" value="IONOTROPIC RECEPTOR 60A"/>
    <property type="match status" value="1"/>
</dbReference>
<dbReference type="PRINTS" id="PR00177">
    <property type="entry name" value="NMDARECEPTOR"/>
</dbReference>
<keyword evidence="6 13" id="KW-1133">Transmembrane helix</keyword>
<dbReference type="GeneID" id="106471514"/>
<keyword evidence="9 17" id="KW-0675">Receptor</keyword>
<gene>
    <name evidence="17" type="primary">LOC106471514</name>
</gene>
<dbReference type="RefSeq" id="XP_022255831.1">
    <property type="nucleotide sequence ID" value="XM_022400123.1"/>
</dbReference>
<dbReference type="Gene3D" id="3.40.190.10">
    <property type="entry name" value="Periplasmic binding protein-like II"/>
    <property type="match status" value="1"/>
</dbReference>
<accession>A0ABM1TIX5</accession>
<evidence type="ECO:0000313" key="16">
    <source>
        <dbReference type="Proteomes" id="UP000694941"/>
    </source>
</evidence>
<comment type="subcellular location">
    <subcellularLocation>
        <location evidence="1">Cell membrane</location>
        <topology evidence="1">Multi-pass membrane protein</topology>
    </subcellularLocation>
</comment>
<keyword evidence="7" id="KW-0406">Ion transport</keyword>
<feature type="domain" description="Ionotropic glutamate receptor C-terminal" evidence="14">
    <location>
        <begin position="84"/>
        <end position="358"/>
    </location>
</feature>
<feature type="domain" description="Ionotropic glutamate receptor L-glutamate and glycine-binding" evidence="15">
    <location>
        <begin position="3"/>
        <end position="69"/>
    </location>
</feature>
<evidence type="ECO:0000259" key="14">
    <source>
        <dbReference type="Pfam" id="PF00060"/>
    </source>
</evidence>
<organism evidence="16 17">
    <name type="scientific">Limulus polyphemus</name>
    <name type="common">Atlantic horseshoe crab</name>
    <dbReference type="NCBI Taxonomy" id="6850"/>
    <lineage>
        <taxon>Eukaryota</taxon>
        <taxon>Metazoa</taxon>
        <taxon>Ecdysozoa</taxon>
        <taxon>Arthropoda</taxon>
        <taxon>Chelicerata</taxon>
        <taxon>Merostomata</taxon>
        <taxon>Xiphosura</taxon>
        <taxon>Limulidae</taxon>
        <taxon>Limulus</taxon>
    </lineage>
</organism>
<evidence type="ECO:0000256" key="4">
    <source>
        <dbReference type="ARBA" id="ARBA00022475"/>
    </source>
</evidence>
<dbReference type="Pfam" id="PF10613">
    <property type="entry name" value="Lig_chan-Glu_bd"/>
    <property type="match status" value="1"/>
</dbReference>
<sequence>MGYKLYTPPDGHWGHIGPDGKWTGMVGMVYRKEADIAISDISMTIQRERVIDFTYPYFIDPTSFLTQAPTEKPRALAIIRPFTYEVWISIGVALVVTSLIVYLLTIRKSGEQDERWSLTQAAWYFYGALTQQGGAEIVPVRNPVRVIVSAWWIFAIIITAGFSGTLTSFMNVPGLNPAVDTVSQLISLVKAGTYKGGTRDGTSVLTNFEKAKEGALQVLGQVMVKDRKGTVVKDFPEGVHKVLNEPYALIFPQAPMEAAIASIGNEKFHFSTDRFFSAYYAVVIPKGSPLRKAFDEVLTRIREAGLIPKWNKDILERRRRNPSAFNETSELSAPGSVSSQEPLTLDDMIGAFCVLALGYTLGFLLLLLECVTKKARGNSDQ</sequence>
<keyword evidence="3" id="KW-0813">Transport</keyword>
<dbReference type="InterPro" id="IPR019594">
    <property type="entry name" value="Glu/Gly-bd"/>
</dbReference>
<keyword evidence="4" id="KW-1003">Cell membrane</keyword>
<feature type="transmembrane region" description="Helical" evidence="13">
    <location>
        <begin position="86"/>
        <end position="105"/>
    </location>
</feature>
<evidence type="ECO:0000256" key="1">
    <source>
        <dbReference type="ARBA" id="ARBA00004651"/>
    </source>
</evidence>
<evidence type="ECO:0000256" key="2">
    <source>
        <dbReference type="ARBA" id="ARBA00008685"/>
    </source>
</evidence>
<dbReference type="SUPFAM" id="SSF53850">
    <property type="entry name" value="Periplasmic binding protein-like II"/>
    <property type="match status" value="1"/>
</dbReference>
<dbReference type="InterPro" id="IPR001320">
    <property type="entry name" value="Iontro_rcpt_C"/>
</dbReference>
<keyword evidence="5 13" id="KW-0812">Transmembrane</keyword>
<evidence type="ECO:0000256" key="9">
    <source>
        <dbReference type="ARBA" id="ARBA00023170"/>
    </source>
</evidence>
<dbReference type="Gene3D" id="1.10.287.70">
    <property type="match status" value="1"/>
</dbReference>
<comment type="similarity">
    <text evidence="2">Belongs to the glutamate-gated ion channel (TC 1.A.10.1) family.</text>
</comment>
<dbReference type="Proteomes" id="UP000694941">
    <property type="component" value="Unplaced"/>
</dbReference>
<dbReference type="InterPro" id="IPR052192">
    <property type="entry name" value="Insect_Ionotropic_Sensory_Rcpt"/>
</dbReference>
<evidence type="ECO:0000256" key="13">
    <source>
        <dbReference type="SAM" id="Phobius"/>
    </source>
</evidence>